<gene>
    <name evidence="3" type="ORF">CWI84_11100</name>
</gene>
<keyword evidence="2" id="KW-0472">Membrane</keyword>
<feature type="region of interest" description="Disordered" evidence="1">
    <location>
        <begin position="1"/>
        <end position="22"/>
    </location>
</feature>
<keyword evidence="2" id="KW-0812">Transmembrane</keyword>
<evidence type="ECO:0000313" key="4">
    <source>
        <dbReference type="Proteomes" id="UP000287996"/>
    </source>
</evidence>
<dbReference type="EMBL" id="PIQH01000012">
    <property type="protein sequence ID" value="RUO76897.1"/>
    <property type="molecule type" value="Genomic_DNA"/>
</dbReference>
<name>A0A432ZFZ4_9GAMM</name>
<evidence type="ECO:0000256" key="1">
    <source>
        <dbReference type="SAM" id="MobiDB-lite"/>
    </source>
</evidence>
<reference evidence="3 4" key="1">
    <citation type="journal article" date="2011" name="Front. Microbiol.">
        <title>Genomic signatures of strain selection and enhancement in Bacillus atrophaeus var. globigii, a historical biowarfare simulant.</title>
        <authorList>
            <person name="Gibbons H.S."/>
            <person name="Broomall S.M."/>
            <person name="McNew L.A."/>
            <person name="Daligault H."/>
            <person name="Chapman C."/>
            <person name="Bruce D."/>
            <person name="Karavis M."/>
            <person name="Krepps M."/>
            <person name="McGregor P.A."/>
            <person name="Hong C."/>
            <person name="Park K.H."/>
            <person name="Akmal A."/>
            <person name="Feldman A."/>
            <person name="Lin J.S."/>
            <person name="Chang W.E."/>
            <person name="Higgs B.W."/>
            <person name="Demirev P."/>
            <person name="Lindquist J."/>
            <person name="Liem A."/>
            <person name="Fochler E."/>
            <person name="Read T.D."/>
            <person name="Tapia R."/>
            <person name="Johnson S."/>
            <person name="Bishop-Lilly K.A."/>
            <person name="Detter C."/>
            <person name="Han C."/>
            <person name="Sozhamannan S."/>
            <person name="Rosenzweig C.N."/>
            <person name="Skowronski E.W."/>
        </authorList>
    </citation>
    <scope>NUCLEOTIDE SEQUENCE [LARGE SCALE GENOMIC DNA]</scope>
    <source>
        <strain evidence="3 4">CC-PW-9</strain>
    </source>
</reference>
<dbReference type="OrthoDB" id="6227277at2"/>
<dbReference type="AlphaFoldDB" id="A0A432ZFZ4"/>
<dbReference type="Proteomes" id="UP000287996">
    <property type="component" value="Unassembled WGS sequence"/>
</dbReference>
<accession>A0A432ZFZ4</accession>
<evidence type="ECO:0000313" key="3">
    <source>
        <dbReference type="EMBL" id="RUO76897.1"/>
    </source>
</evidence>
<feature type="transmembrane region" description="Helical" evidence="2">
    <location>
        <begin position="51"/>
        <end position="69"/>
    </location>
</feature>
<sequence length="169" mass="19275">MTQRKTLEQLLQQHQQQAAPAPNKDLWQGIEHALVRQPQGKANASSVTKPWFAIAASILMVAVLVSQWWPKNTTQQPQTIYELAQQLNQTQDQQVELIKARFEAAGYKAPSGNFAESLANLQQARKQVTESLMKSPNDRSLLEMLRWVNQQELKLLDQAYAKQSRLQQL</sequence>
<protein>
    <submittedName>
        <fullName evidence="3">Uncharacterized protein</fullName>
    </submittedName>
</protein>
<evidence type="ECO:0000256" key="2">
    <source>
        <dbReference type="SAM" id="Phobius"/>
    </source>
</evidence>
<dbReference type="RefSeq" id="WP_126842659.1">
    <property type="nucleotide sequence ID" value="NZ_PIQH01000012.1"/>
</dbReference>
<keyword evidence="4" id="KW-1185">Reference proteome</keyword>
<keyword evidence="2" id="KW-1133">Transmembrane helix</keyword>
<organism evidence="3 4">
    <name type="scientific">Idiomarina tyrosinivorans</name>
    <dbReference type="NCBI Taxonomy" id="1445662"/>
    <lineage>
        <taxon>Bacteria</taxon>
        <taxon>Pseudomonadati</taxon>
        <taxon>Pseudomonadota</taxon>
        <taxon>Gammaproteobacteria</taxon>
        <taxon>Alteromonadales</taxon>
        <taxon>Idiomarinaceae</taxon>
        <taxon>Idiomarina</taxon>
    </lineage>
</organism>
<proteinExistence type="predicted"/>
<comment type="caution">
    <text evidence="3">The sequence shown here is derived from an EMBL/GenBank/DDBJ whole genome shotgun (WGS) entry which is preliminary data.</text>
</comment>
<feature type="compositionally biased region" description="Low complexity" evidence="1">
    <location>
        <begin position="8"/>
        <end position="17"/>
    </location>
</feature>